<comment type="caution">
    <text evidence="1">Lacks conserved residue(s) required for the propagation of feature annotation.</text>
</comment>
<name>A0A812UI08_9DINO</name>
<evidence type="ECO:0000259" key="4">
    <source>
        <dbReference type="PROSITE" id="PS50026"/>
    </source>
</evidence>
<dbReference type="GO" id="GO:0005759">
    <property type="term" value="C:mitochondrial matrix"/>
    <property type="evidence" value="ECO:0007669"/>
    <property type="project" value="TreeGrafter"/>
</dbReference>
<feature type="domain" description="EGF-like" evidence="4">
    <location>
        <begin position="45"/>
        <end position="85"/>
    </location>
</feature>
<feature type="chain" id="PRO_5032783118" description="EGF-like domain-containing protein" evidence="3">
    <location>
        <begin position="24"/>
        <end position="827"/>
    </location>
</feature>
<evidence type="ECO:0000313" key="6">
    <source>
        <dbReference type="Proteomes" id="UP000604046"/>
    </source>
</evidence>
<dbReference type="PANTHER" id="PTHR21228">
    <property type="entry name" value="FAST LEU-RICH DOMAIN-CONTAINING"/>
    <property type="match status" value="1"/>
</dbReference>
<protein>
    <recommendedName>
        <fullName evidence="4">EGF-like domain-containing protein</fullName>
    </recommendedName>
</protein>
<dbReference type="PANTHER" id="PTHR21228:SF40">
    <property type="entry name" value="LD45607P"/>
    <property type="match status" value="1"/>
</dbReference>
<evidence type="ECO:0000256" key="3">
    <source>
        <dbReference type="SAM" id="SignalP"/>
    </source>
</evidence>
<dbReference type="GO" id="GO:0000963">
    <property type="term" value="P:mitochondrial RNA processing"/>
    <property type="evidence" value="ECO:0007669"/>
    <property type="project" value="TreeGrafter"/>
</dbReference>
<dbReference type="PROSITE" id="PS50026">
    <property type="entry name" value="EGF_3"/>
    <property type="match status" value="1"/>
</dbReference>
<dbReference type="Proteomes" id="UP000604046">
    <property type="component" value="Unassembled WGS sequence"/>
</dbReference>
<evidence type="ECO:0000256" key="1">
    <source>
        <dbReference type="PROSITE-ProRule" id="PRU00076"/>
    </source>
</evidence>
<proteinExistence type="predicted"/>
<dbReference type="OrthoDB" id="2019031at2759"/>
<keyword evidence="3" id="KW-0732">Signal</keyword>
<feature type="region of interest" description="Disordered" evidence="2">
    <location>
        <begin position="497"/>
        <end position="532"/>
    </location>
</feature>
<comment type="caution">
    <text evidence="5">The sequence shown here is derived from an EMBL/GenBank/DDBJ whole genome shotgun (WGS) entry which is preliminary data.</text>
</comment>
<dbReference type="CDD" id="cd00054">
    <property type="entry name" value="EGF_CA"/>
    <property type="match status" value="1"/>
</dbReference>
<dbReference type="InterPro" id="IPR000742">
    <property type="entry name" value="EGF"/>
</dbReference>
<dbReference type="SUPFAM" id="SSF57196">
    <property type="entry name" value="EGF/Laminin"/>
    <property type="match status" value="1"/>
</dbReference>
<dbReference type="AlphaFoldDB" id="A0A812UI08"/>
<reference evidence="5" key="1">
    <citation type="submission" date="2021-02" db="EMBL/GenBank/DDBJ databases">
        <authorList>
            <person name="Dougan E. K."/>
            <person name="Rhodes N."/>
            <person name="Thang M."/>
            <person name="Chan C."/>
        </authorList>
    </citation>
    <scope>NUCLEOTIDE SEQUENCE</scope>
</reference>
<keyword evidence="1" id="KW-1015">Disulfide bond</keyword>
<organism evidence="5 6">
    <name type="scientific">Symbiodinium natans</name>
    <dbReference type="NCBI Taxonomy" id="878477"/>
    <lineage>
        <taxon>Eukaryota</taxon>
        <taxon>Sar</taxon>
        <taxon>Alveolata</taxon>
        <taxon>Dinophyceae</taxon>
        <taxon>Suessiales</taxon>
        <taxon>Symbiodiniaceae</taxon>
        <taxon>Symbiodinium</taxon>
    </lineage>
</organism>
<dbReference type="EMBL" id="CAJNDS010002735">
    <property type="protein sequence ID" value="CAE7578362.1"/>
    <property type="molecule type" value="Genomic_DNA"/>
</dbReference>
<feature type="signal peptide" evidence="3">
    <location>
        <begin position="1"/>
        <end position="23"/>
    </location>
</feature>
<evidence type="ECO:0000256" key="2">
    <source>
        <dbReference type="SAM" id="MobiDB-lite"/>
    </source>
</evidence>
<dbReference type="GO" id="GO:0044528">
    <property type="term" value="P:regulation of mitochondrial mRNA stability"/>
    <property type="evidence" value="ECO:0007669"/>
    <property type="project" value="TreeGrafter"/>
</dbReference>
<dbReference type="InterPro" id="IPR050870">
    <property type="entry name" value="FAST_kinase"/>
</dbReference>
<feature type="disulfide bond" evidence="1">
    <location>
        <begin position="75"/>
        <end position="84"/>
    </location>
</feature>
<dbReference type="GO" id="GO:0003723">
    <property type="term" value="F:RNA binding"/>
    <property type="evidence" value="ECO:0007669"/>
    <property type="project" value="TreeGrafter"/>
</dbReference>
<keyword evidence="1" id="KW-0245">EGF-like domain</keyword>
<evidence type="ECO:0000313" key="5">
    <source>
        <dbReference type="EMBL" id="CAE7578362.1"/>
    </source>
</evidence>
<dbReference type="PROSITE" id="PS00022">
    <property type="entry name" value="EGF_1"/>
    <property type="match status" value="1"/>
</dbReference>
<dbReference type="Gene3D" id="2.10.25.10">
    <property type="entry name" value="Laminin"/>
    <property type="match status" value="1"/>
</dbReference>
<sequence>MAAAVSFSSCLLAAWVFFPAGEGATAGHALASLSCTQACPVITGTEDPCSDEEWCHNNGVCINDARNANFKTCVCRPGFRGDRCAEVGTAGQNELSFYSWANEIYIFFQADIYSMPHTQVWQNVFDIANISWPLSCAGAEADGLAGSWKLTASGLWAGALCESNTQQLDQGNSITRYTATGTMTAVDPSQAFCANQAESCGGVTTTVSLQDVAAGDLLVVEYNATGQNGAAYQMLFKLQGPDSTYAWLERGLGPASEVVTDATPRVFAVPLDSAGSYTLTASIGVYDYTGGGGSHTAMVDIIGWQLSTSEALQFCDCSSTLDHKLHDHKLHDHKLHDHKLHDRKLQDRKLQDHKLQDHKLQHHKLQHHELQHHELQHHKLQHRIQDHDKLNDHKLRDHQLHEHELQHHGFHDRELVDNDLEDHKVDHPVPNHELHKLHELHELHKLQHHHLNKRNRQHLVTHHDDDVEHRQVVLRVRDATLFSTSGNLEVEHACAGNAPPDGFRQPPGGFKEKRVKEATKPDQDPPRGGTNVRDWRPAELVLVLWAAAALGAEAPAAVLALRKRGWEALSARDLSLVAWSFAATSSSDLGEMEALAAAATPKIHEFDAQGLSNLCWALGCAKVADRALFRQAGRIVARGGRAAYSAQQMANICWSFASLAFFHRPLCEEASSFARENPASLRSEEMSALAWSMATLDFRSVGLAARAQEALAGASSREGSNLAWACAVLGDHREDVLRESAKLLQAEGESAQDLHLGSGIWPTWPTLWRLRRVKVSSSRRRGCRDAGLQLNAGQRRNGQCPPACTAPSPKRCDGSAAPRSLSWTRCW</sequence>
<dbReference type="GO" id="GO:0035770">
    <property type="term" value="C:ribonucleoprotein granule"/>
    <property type="evidence" value="ECO:0007669"/>
    <property type="project" value="TreeGrafter"/>
</dbReference>
<dbReference type="SUPFAM" id="SSF141571">
    <property type="entry name" value="Pentapeptide repeat-like"/>
    <property type="match status" value="1"/>
</dbReference>
<feature type="compositionally biased region" description="Basic and acidic residues" evidence="2">
    <location>
        <begin position="510"/>
        <end position="525"/>
    </location>
</feature>
<gene>
    <name evidence="5" type="ORF">SNAT2548_LOCUS33001</name>
</gene>
<dbReference type="PROSITE" id="PS01186">
    <property type="entry name" value="EGF_2"/>
    <property type="match status" value="1"/>
</dbReference>
<accession>A0A812UI08</accession>
<keyword evidence="6" id="KW-1185">Reference proteome</keyword>